<dbReference type="STRING" id="662367.SAMN05216167_102105"/>
<sequence>MDVTPDTHAVDDQQPLPAQQQIDAANDFLDICDRISTGYESGFYWEDVQRALRIAAGLEKWPG</sequence>
<dbReference type="EMBL" id="FOLQ01000002">
    <property type="protein sequence ID" value="SFC66800.1"/>
    <property type="molecule type" value="Genomic_DNA"/>
</dbReference>
<gene>
    <name evidence="1" type="ORF">SAMN05216167_102105</name>
</gene>
<keyword evidence="2" id="KW-1185">Reference proteome</keyword>
<dbReference type="RefSeq" id="WP_093823858.1">
    <property type="nucleotide sequence ID" value="NZ_FOLQ01000002.1"/>
</dbReference>
<dbReference type="AlphaFoldDB" id="A0A1I1LB89"/>
<evidence type="ECO:0000313" key="2">
    <source>
        <dbReference type="Proteomes" id="UP000198598"/>
    </source>
</evidence>
<reference evidence="1 2" key="1">
    <citation type="submission" date="2016-10" db="EMBL/GenBank/DDBJ databases">
        <authorList>
            <person name="de Groot N.N."/>
        </authorList>
    </citation>
    <scope>NUCLEOTIDE SEQUENCE [LARGE SCALE GENOMIC DNA]</scope>
    <source>
        <strain evidence="1 2">DSM 26130</strain>
    </source>
</reference>
<accession>A0A1I1LB89</accession>
<proteinExistence type="predicted"/>
<name>A0A1I1LB89_9BACT</name>
<evidence type="ECO:0000313" key="1">
    <source>
        <dbReference type="EMBL" id="SFC66800.1"/>
    </source>
</evidence>
<dbReference type="OrthoDB" id="964038at2"/>
<organism evidence="1 2">
    <name type="scientific">Spirosoma endophyticum</name>
    <dbReference type="NCBI Taxonomy" id="662367"/>
    <lineage>
        <taxon>Bacteria</taxon>
        <taxon>Pseudomonadati</taxon>
        <taxon>Bacteroidota</taxon>
        <taxon>Cytophagia</taxon>
        <taxon>Cytophagales</taxon>
        <taxon>Cytophagaceae</taxon>
        <taxon>Spirosoma</taxon>
    </lineage>
</organism>
<protein>
    <submittedName>
        <fullName evidence="1">Uncharacterized protein</fullName>
    </submittedName>
</protein>
<dbReference type="Proteomes" id="UP000198598">
    <property type="component" value="Unassembled WGS sequence"/>
</dbReference>